<accession>A0A5B1LY89</accession>
<feature type="transmembrane region" description="Helical" evidence="1">
    <location>
        <begin position="181"/>
        <end position="200"/>
    </location>
</feature>
<keyword evidence="4" id="KW-1185">Reference proteome</keyword>
<sequence length="206" mass="21084">MKTVLRALSLVLVLVAAATAAPAVGKGPTDVAVTGPGVDAHLTYEKPVAGVDMGTLGDASRIFALFGSGRLARSPGLTPAELGPRYVLTWTVLDMDWAVQHAYPFAEGGAWVRFLPGQGKGGWARTPALAEHLVAMGAAAEPHAVVATVRPEAAPVGPAGPDGPLTEAAAGEEAGRTSYDAAWPAALLLLLVVTAGLLIARRRLSR</sequence>
<dbReference type="AlphaFoldDB" id="A0A5B1LY89"/>
<comment type="caution">
    <text evidence="3">The sequence shown here is derived from an EMBL/GenBank/DDBJ whole genome shotgun (WGS) entry which is preliminary data.</text>
</comment>
<evidence type="ECO:0000256" key="1">
    <source>
        <dbReference type="SAM" id="Phobius"/>
    </source>
</evidence>
<dbReference type="Proteomes" id="UP000324351">
    <property type="component" value="Unassembled WGS sequence"/>
</dbReference>
<keyword evidence="1" id="KW-0812">Transmembrane</keyword>
<evidence type="ECO:0000313" key="4">
    <source>
        <dbReference type="Proteomes" id="UP000324351"/>
    </source>
</evidence>
<reference evidence="3 4" key="2">
    <citation type="submission" date="2019-09" db="EMBL/GenBank/DDBJ databases">
        <authorList>
            <person name="Jin C."/>
        </authorList>
    </citation>
    <scope>NUCLEOTIDE SEQUENCE [LARGE SCALE GENOMIC DNA]</scope>
    <source>
        <strain evidence="3 4">BN140041</strain>
    </source>
</reference>
<evidence type="ECO:0000256" key="2">
    <source>
        <dbReference type="SAM" id="SignalP"/>
    </source>
</evidence>
<proteinExistence type="predicted"/>
<dbReference type="EMBL" id="VUJW01000011">
    <property type="protein sequence ID" value="KAA1425623.1"/>
    <property type="molecule type" value="Genomic_DNA"/>
</dbReference>
<evidence type="ECO:0000313" key="3">
    <source>
        <dbReference type="EMBL" id="KAA1425623.1"/>
    </source>
</evidence>
<feature type="signal peptide" evidence="2">
    <location>
        <begin position="1"/>
        <end position="20"/>
    </location>
</feature>
<dbReference type="RefSeq" id="WP_149751809.1">
    <property type="nucleotide sequence ID" value="NZ_VUJW01000011.1"/>
</dbReference>
<name>A0A5B1LY89_9ACTN</name>
<organism evidence="3 4">
    <name type="scientific">Nocardioides antri</name>
    <dbReference type="NCBI Taxonomy" id="2607659"/>
    <lineage>
        <taxon>Bacteria</taxon>
        <taxon>Bacillati</taxon>
        <taxon>Actinomycetota</taxon>
        <taxon>Actinomycetes</taxon>
        <taxon>Propionibacteriales</taxon>
        <taxon>Nocardioidaceae</taxon>
        <taxon>Nocardioides</taxon>
    </lineage>
</organism>
<keyword evidence="1" id="KW-1133">Transmembrane helix</keyword>
<feature type="chain" id="PRO_5039047755" evidence="2">
    <location>
        <begin position="21"/>
        <end position="206"/>
    </location>
</feature>
<keyword evidence="1" id="KW-0472">Membrane</keyword>
<keyword evidence="2" id="KW-0732">Signal</keyword>
<gene>
    <name evidence="3" type="ORF">F0U47_17695</name>
</gene>
<protein>
    <submittedName>
        <fullName evidence="3">Uncharacterized protein</fullName>
    </submittedName>
</protein>
<reference evidence="3 4" key="1">
    <citation type="submission" date="2019-09" db="EMBL/GenBank/DDBJ databases">
        <title>Nocardioides panacisoli sp. nov., isolated from the soil of a ginseng field.</title>
        <authorList>
            <person name="Cho C."/>
        </authorList>
    </citation>
    <scope>NUCLEOTIDE SEQUENCE [LARGE SCALE GENOMIC DNA]</scope>
    <source>
        <strain evidence="3 4">BN140041</strain>
    </source>
</reference>